<dbReference type="SUPFAM" id="SSF53335">
    <property type="entry name" value="S-adenosyl-L-methionine-dependent methyltransferases"/>
    <property type="match status" value="1"/>
</dbReference>
<organism evidence="8 9">
    <name type="scientific">Limnobacter litoralis</name>
    <dbReference type="NCBI Taxonomy" id="481366"/>
    <lineage>
        <taxon>Bacteria</taxon>
        <taxon>Pseudomonadati</taxon>
        <taxon>Pseudomonadota</taxon>
        <taxon>Betaproteobacteria</taxon>
        <taxon>Burkholderiales</taxon>
        <taxon>Burkholderiaceae</taxon>
        <taxon>Limnobacter</taxon>
    </lineage>
</organism>
<dbReference type="Gene3D" id="3.40.50.150">
    <property type="entry name" value="Vaccinia Virus protein VP39"/>
    <property type="match status" value="1"/>
</dbReference>
<comment type="caution">
    <text evidence="8">The sequence shown here is derived from an EMBL/GenBank/DDBJ whole genome shotgun (WGS) entry which is preliminary data.</text>
</comment>
<evidence type="ECO:0000256" key="1">
    <source>
        <dbReference type="ARBA" id="ARBA00000142"/>
    </source>
</evidence>
<dbReference type="PANTHER" id="PTHR23417:SF14">
    <property type="entry name" value="PENTACOTRIPEPTIDE-REPEAT REGION OF PRORP DOMAIN-CONTAINING PROTEIN"/>
    <property type="match status" value="1"/>
</dbReference>
<dbReference type="Proteomes" id="UP001156664">
    <property type="component" value="Unassembled WGS sequence"/>
</dbReference>
<keyword evidence="3 7" id="KW-0489">Methyltransferase</keyword>
<dbReference type="Pfam" id="PF02390">
    <property type="entry name" value="Methyltransf_4"/>
    <property type="match status" value="1"/>
</dbReference>
<evidence type="ECO:0000313" key="9">
    <source>
        <dbReference type="Proteomes" id="UP001156664"/>
    </source>
</evidence>
<sequence>MNSESHQPAPLLTEEDFRQKHIRSFVKRRGHISKAQERAVEQGMPVWGIQYSATEPIQFETRFGRQADNWLEIGFGMGETTAKIAKAHPEVNYLGVEIYTAGVGSLLKKIGEEDIHNIRIISHDVVEVLRDMIPDSSLSRVLIYFPDPWRKARHHKRRLIQPEFISHLCKKLKPGAILHCATDWENYAMHMLEVLQGEPLLKNTASGFAPRPDTRPLTKFENRGLRLGHGVWDLVFERVSS</sequence>
<protein>
    <recommendedName>
        <fullName evidence="7">tRNA (guanine-N(7)-)-methyltransferase</fullName>
        <ecNumber evidence="7">2.1.1.33</ecNumber>
    </recommendedName>
    <alternativeName>
        <fullName evidence="7">tRNA (guanine(46)-N(7))-methyltransferase</fullName>
    </alternativeName>
    <alternativeName>
        <fullName evidence="7">tRNA(m7G46)-methyltransferase</fullName>
    </alternativeName>
</protein>
<feature type="binding site" evidence="7">
    <location>
        <position position="124"/>
    </location>
    <ligand>
        <name>S-adenosyl-L-methionine</name>
        <dbReference type="ChEBI" id="CHEBI:59789"/>
    </ligand>
</feature>
<feature type="binding site" evidence="7">
    <location>
        <position position="147"/>
    </location>
    <ligand>
        <name>S-adenosyl-L-methionine</name>
        <dbReference type="ChEBI" id="CHEBI:59789"/>
    </ligand>
</feature>
<name>A0ABQ5YNC7_9BURK</name>
<evidence type="ECO:0000256" key="7">
    <source>
        <dbReference type="HAMAP-Rule" id="MF_01057"/>
    </source>
</evidence>
<feature type="binding site" evidence="7">
    <location>
        <position position="183"/>
    </location>
    <ligand>
        <name>substrate</name>
    </ligand>
</feature>
<evidence type="ECO:0000256" key="5">
    <source>
        <dbReference type="ARBA" id="ARBA00022691"/>
    </source>
</evidence>
<dbReference type="NCBIfam" id="TIGR00091">
    <property type="entry name" value="tRNA (guanosine(46)-N7)-methyltransferase TrmB"/>
    <property type="match status" value="1"/>
</dbReference>
<dbReference type="EMBL" id="BSOJ01000001">
    <property type="protein sequence ID" value="GLR24952.1"/>
    <property type="molecule type" value="Genomic_DNA"/>
</dbReference>
<feature type="binding site" evidence="7">
    <location>
        <position position="97"/>
    </location>
    <ligand>
        <name>S-adenosyl-L-methionine</name>
        <dbReference type="ChEBI" id="CHEBI:59789"/>
    </ligand>
</feature>
<comment type="function">
    <text evidence="2 7">Catalyzes the formation of N(7)-methylguanine at position 46 (m7G46) in tRNA.</text>
</comment>
<keyword evidence="4 7" id="KW-0808">Transferase</keyword>
<dbReference type="EC" id="2.1.1.33" evidence="7"/>
<keyword evidence="6 7" id="KW-0819">tRNA processing</keyword>
<dbReference type="PROSITE" id="PS51625">
    <property type="entry name" value="SAM_MT_TRMB"/>
    <property type="match status" value="1"/>
</dbReference>
<evidence type="ECO:0000256" key="4">
    <source>
        <dbReference type="ARBA" id="ARBA00022679"/>
    </source>
</evidence>
<keyword evidence="9" id="KW-1185">Reference proteome</keyword>
<evidence type="ECO:0000256" key="6">
    <source>
        <dbReference type="ARBA" id="ARBA00022694"/>
    </source>
</evidence>
<feature type="binding site" evidence="7">
    <location>
        <begin position="218"/>
        <end position="221"/>
    </location>
    <ligand>
        <name>substrate</name>
    </ligand>
</feature>
<accession>A0ABQ5YNC7</accession>
<comment type="caution">
    <text evidence="7">Lacks conserved residue(s) required for the propagation of feature annotation.</text>
</comment>
<feature type="binding site" evidence="7">
    <location>
        <position position="72"/>
    </location>
    <ligand>
        <name>S-adenosyl-L-methionine</name>
        <dbReference type="ChEBI" id="CHEBI:59789"/>
    </ligand>
</feature>
<dbReference type="HAMAP" id="MF_01057">
    <property type="entry name" value="tRNA_methyltr_TrmB"/>
    <property type="match status" value="1"/>
</dbReference>
<comment type="similarity">
    <text evidence="7">Belongs to the class I-like SAM-binding methyltransferase superfamily. TrmB family.</text>
</comment>
<feature type="binding site" evidence="7">
    <location>
        <position position="151"/>
    </location>
    <ligand>
        <name>substrate</name>
    </ligand>
</feature>
<proteinExistence type="inferred from homology"/>
<evidence type="ECO:0000256" key="2">
    <source>
        <dbReference type="ARBA" id="ARBA00003015"/>
    </source>
</evidence>
<reference evidence="9" key="1">
    <citation type="journal article" date="2019" name="Int. J. Syst. Evol. Microbiol.">
        <title>The Global Catalogue of Microorganisms (GCM) 10K type strain sequencing project: providing services to taxonomists for standard genome sequencing and annotation.</title>
        <authorList>
            <consortium name="The Broad Institute Genomics Platform"/>
            <consortium name="The Broad Institute Genome Sequencing Center for Infectious Disease"/>
            <person name="Wu L."/>
            <person name="Ma J."/>
        </authorList>
    </citation>
    <scope>NUCLEOTIDE SEQUENCE [LARGE SCALE GENOMIC DNA]</scope>
    <source>
        <strain evidence="9">NBRC 105857</strain>
    </source>
</reference>
<evidence type="ECO:0000313" key="8">
    <source>
        <dbReference type="EMBL" id="GLR24952.1"/>
    </source>
</evidence>
<comment type="catalytic activity">
    <reaction evidence="1 7">
        <text>guanosine(46) in tRNA + S-adenosyl-L-methionine = N(7)-methylguanosine(46) in tRNA + S-adenosyl-L-homocysteine</text>
        <dbReference type="Rhea" id="RHEA:42708"/>
        <dbReference type="Rhea" id="RHEA-COMP:10188"/>
        <dbReference type="Rhea" id="RHEA-COMP:10189"/>
        <dbReference type="ChEBI" id="CHEBI:57856"/>
        <dbReference type="ChEBI" id="CHEBI:59789"/>
        <dbReference type="ChEBI" id="CHEBI:74269"/>
        <dbReference type="ChEBI" id="CHEBI:74480"/>
        <dbReference type="EC" id="2.1.1.33"/>
    </reaction>
</comment>
<dbReference type="InterPro" id="IPR029063">
    <property type="entry name" value="SAM-dependent_MTases_sf"/>
</dbReference>
<evidence type="ECO:0000256" key="3">
    <source>
        <dbReference type="ARBA" id="ARBA00022603"/>
    </source>
</evidence>
<dbReference type="InterPro" id="IPR055361">
    <property type="entry name" value="tRNA_methyltr_TrmB_bact"/>
</dbReference>
<dbReference type="PANTHER" id="PTHR23417">
    <property type="entry name" value="3-DEOXY-D-MANNO-OCTULOSONIC-ACID TRANSFERASE/TRNA GUANINE-N 7 - -METHYLTRANSFERASE"/>
    <property type="match status" value="1"/>
</dbReference>
<keyword evidence="5 7" id="KW-0949">S-adenosyl-L-methionine</keyword>
<dbReference type="InterPro" id="IPR003358">
    <property type="entry name" value="tRNA_(Gua-N-7)_MeTrfase_Trmb"/>
</dbReference>
<gene>
    <name evidence="7 8" type="primary">trmB</name>
    <name evidence="8" type="ORF">GCM10007875_00390</name>
</gene>
<comment type="pathway">
    <text evidence="7">tRNA modification; N(7)-methylguanine-tRNA biosynthesis.</text>
</comment>
<dbReference type="RefSeq" id="WP_284279232.1">
    <property type="nucleotide sequence ID" value="NZ_BSOJ01000001.1"/>
</dbReference>